<comment type="caution">
    <text evidence="1">The sequence shown here is derived from an EMBL/GenBank/DDBJ whole genome shotgun (WGS) entry which is preliminary data.</text>
</comment>
<dbReference type="AlphaFoldDB" id="A0A0F9H3X1"/>
<name>A0A0F9H3X1_9ZZZZ</name>
<protein>
    <recommendedName>
        <fullName evidence="2">Phage terminase large subunit N-terminal domain-containing protein</fullName>
    </recommendedName>
</protein>
<evidence type="ECO:0000313" key="1">
    <source>
        <dbReference type="EMBL" id="KKL70002.1"/>
    </source>
</evidence>
<accession>A0A0F9H3X1</accession>
<dbReference type="Gene3D" id="3.40.50.300">
    <property type="entry name" value="P-loop containing nucleotide triphosphate hydrolases"/>
    <property type="match status" value="1"/>
</dbReference>
<sequence>MEAVKIKNIEAEDFQWDFYSATNRFPSMIAGVGTGKTMWALMKGDLLSRFYKNNLGLVVRNKFTDLRDSTMKDFTKYTGKHVPQGTKEAHYANGSVTLFRHAKELSGLQNINIGWAYIEQAEEFPTDTQFQLLRTRLRRELEVDEEYWMALVKGFERAGIPVYPFLQKMHDEPLRQIMPICNANGHNWAWKMFIKSPQEGFSCVQATSFDNKDNLPKDFIDDLRRIEADSPAKFRQYVMNCHDEVDLDACYYADSLNSLRKSGQIGTVHHDSSVRVLLSFDVGLDCTPIWFFQVLGQKVNVIDYYENTGKPIKHYVGVLDCRKRDLEYNYGRLFMPHDANKREMVAGTTLSKSMKDMGYEVITLPRVQNLDFAINNVINVLPRCWFDEKKCELGLEALQHYRREYNEELKIYLEKPLHDWASHASSSFKELAQAVSKGLCGTTKSISDADIKKWLQKYRRVG</sequence>
<reference evidence="1" key="1">
    <citation type="journal article" date="2015" name="Nature">
        <title>Complex archaea that bridge the gap between prokaryotes and eukaryotes.</title>
        <authorList>
            <person name="Spang A."/>
            <person name="Saw J.H."/>
            <person name="Jorgensen S.L."/>
            <person name="Zaremba-Niedzwiedzka K."/>
            <person name="Martijn J."/>
            <person name="Lind A.E."/>
            <person name="van Eijk R."/>
            <person name="Schleper C."/>
            <person name="Guy L."/>
            <person name="Ettema T.J."/>
        </authorList>
    </citation>
    <scope>NUCLEOTIDE SEQUENCE</scope>
</reference>
<gene>
    <name evidence="1" type="ORF">LCGC14_2109270</name>
</gene>
<dbReference type="EMBL" id="LAZR01026026">
    <property type="protein sequence ID" value="KKL70002.1"/>
    <property type="molecule type" value="Genomic_DNA"/>
</dbReference>
<proteinExistence type="predicted"/>
<evidence type="ECO:0008006" key="2">
    <source>
        <dbReference type="Google" id="ProtNLM"/>
    </source>
</evidence>
<organism evidence="1">
    <name type="scientific">marine sediment metagenome</name>
    <dbReference type="NCBI Taxonomy" id="412755"/>
    <lineage>
        <taxon>unclassified sequences</taxon>
        <taxon>metagenomes</taxon>
        <taxon>ecological metagenomes</taxon>
    </lineage>
</organism>
<dbReference type="InterPro" id="IPR027417">
    <property type="entry name" value="P-loop_NTPase"/>
</dbReference>